<dbReference type="InterPro" id="IPR037160">
    <property type="entry name" value="DNA_Pol_thumb_sf"/>
</dbReference>
<dbReference type="Gene3D" id="3.30.460.10">
    <property type="entry name" value="Beta Polymerase, domain 2"/>
    <property type="match status" value="1"/>
</dbReference>
<comment type="cofactor">
    <cofactor evidence="1">
        <name>Mg(2+)</name>
        <dbReference type="ChEBI" id="CHEBI:18420"/>
    </cofactor>
</comment>
<dbReference type="InterPro" id="IPR010994">
    <property type="entry name" value="RuvA_2-like"/>
</dbReference>
<dbReference type="GO" id="GO:0006281">
    <property type="term" value="P:DNA repair"/>
    <property type="evidence" value="ECO:0007669"/>
    <property type="project" value="UniProtKB-KW"/>
</dbReference>
<evidence type="ECO:0000256" key="21">
    <source>
        <dbReference type="ARBA" id="ARBA00049244"/>
    </source>
</evidence>
<dbReference type="Gene3D" id="3.30.210.10">
    <property type="entry name" value="DNA polymerase, thumb domain"/>
    <property type="match status" value="1"/>
</dbReference>
<evidence type="ECO:0000256" key="14">
    <source>
        <dbReference type="ARBA" id="ARBA00023053"/>
    </source>
</evidence>
<accession>A0A517R062</accession>
<dbReference type="GO" id="GO:0004527">
    <property type="term" value="F:exonuclease activity"/>
    <property type="evidence" value="ECO:0007669"/>
    <property type="project" value="UniProtKB-KW"/>
</dbReference>
<dbReference type="CDD" id="cd00141">
    <property type="entry name" value="NT_POLXc"/>
    <property type="match status" value="1"/>
</dbReference>
<evidence type="ECO:0000256" key="3">
    <source>
        <dbReference type="ARBA" id="ARBA00012417"/>
    </source>
</evidence>
<evidence type="ECO:0000256" key="9">
    <source>
        <dbReference type="ARBA" id="ARBA00022695"/>
    </source>
</evidence>
<evidence type="ECO:0000256" key="13">
    <source>
        <dbReference type="ARBA" id="ARBA00022932"/>
    </source>
</evidence>
<keyword evidence="8" id="KW-0808">Transferase</keyword>
<keyword evidence="9" id="KW-0548">Nucleotidyltransferase</keyword>
<proteinExistence type="predicted"/>
<keyword evidence="25" id="KW-0269">Exonuclease</keyword>
<gene>
    <name evidence="25" type="primary">polX</name>
    <name evidence="25" type="ORF">Pan189_15960</name>
</gene>
<keyword evidence="10" id="KW-0235">DNA replication</keyword>
<dbReference type="Gene3D" id="1.10.150.20">
    <property type="entry name" value="5' to 3' exonuclease, C-terminal subdomain"/>
    <property type="match status" value="1"/>
</dbReference>
<keyword evidence="11" id="KW-0227">DNA damage</keyword>
<reference evidence="25 26" key="1">
    <citation type="submission" date="2019-02" db="EMBL/GenBank/DDBJ databases">
        <title>Deep-cultivation of Planctomycetes and their phenomic and genomic characterization uncovers novel biology.</title>
        <authorList>
            <person name="Wiegand S."/>
            <person name="Jogler M."/>
            <person name="Boedeker C."/>
            <person name="Pinto D."/>
            <person name="Vollmers J."/>
            <person name="Rivas-Marin E."/>
            <person name="Kohn T."/>
            <person name="Peeters S.H."/>
            <person name="Heuer A."/>
            <person name="Rast P."/>
            <person name="Oberbeckmann S."/>
            <person name="Bunk B."/>
            <person name="Jeske O."/>
            <person name="Meyerdierks A."/>
            <person name="Storesund J.E."/>
            <person name="Kallscheuer N."/>
            <person name="Luecker S."/>
            <person name="Lage O.M."/>
            <person name="Pohl T."/>
            <person name="Merkel B.J."/>
            <person name="Hornburger P."/>
            <person name="Mueller R.-W."/>
            <person name="Bruemmer F."/>
            <person name="Labrenz M."/>
            <person name="Spormann A.M."/>
            <person name="Op den Camp H."/>
            <person name="Overmann J."/>
            <person name="Amann R."/>
            <person name="Jetten M.S.M."/>
            <person name="Mascher T."/>
            <person name="Medema M.H."/>
            <person name="Devos D.P."/>
            <person name="Kaster A.-K."/>
            <person name="Ovreas L."/>
            <person name="Rohde M."/>
            <person name="Galperin M.Y."/>
            <person name="Jogler C."/>
        </authorList>
    </citation>
    <scope>NUCLEOTIDE SEQUENCE [LARGE SCALE GENOMIC DNA]</scope>
    <source>
        <strain evidence="25 26">Pan189</strain>
    </source>
</reference>
<feature type="domain" description="Helix-hairpin-helix DNA-binding motif class 1" evidence="22">
    <location>
        <begin position="74"/>
        <end position="93"/>
    </location>
</feature>
<dbReference type="Gene3D" id="1.10.150.110">
    <property type="entry name" value="DNA polymerase beta, N-terminal domain-like"/>
    <property type="match status" value="1"/>
</dbReference>
<evidence type="ECO:0000313" key="26">
    <source>
        <dbReference type="Proteomes" id="UP000317318"/>
    </source>
</evidence>
<dbReference type="InterPro" id="IPR022311">
    <property type="entry name" value="PolX-like"/>
</dbReference>
<dbReference type="PANTHER" id="PTHR36928:SF1">
    <property type="entry name" value="PHOSPHATASE YCDX-RELATED"/>
    <property type="match status" value="1"/>
</dbReference>
<evidence type="ECO:0000256" key="17">
    <source>
        <dbReference type="ARBA" id="ARBA00035726"/>
    </source>
</evidence>
<keyword evidence="13" id="KW-0239">DNA-directed DNA polymerase</keyword>
<dbReference type="GO" id="GO:0008270">
    <property type="term" value="F:zinc ion binding"/>
    <property type="evidence" value="ECO:0007669"/>
    <property type="project" value="TreeGrafter"/>
</dbReference>
<dbReference type="SUPFAM" id="SSF89550">
    <property type="entry name" value="PHP domain-like"/>
    <property type="match status" value="1"/>
</dbReference>
<evidence type="ECO:0000256" key="18">
    <source>
        <dbReference type="ARBA" id="ARBA00044632"/>
    </source>
</evidence>
<keyword evidence="26" id="KW-1185">Reference proteome</keyword>
<dbReference type="GO" id="GO:0003677">
    <property type="term" value="F:DNA binding"/>
    <property type="evidence" value="ECO:0007669"/>
    <property type="project" value="InterPro"/>
</dbReference>
<dbReference type="EC" id="4.2.99.18" evidence="4"/>
<dbReference type="InterPro" id="IPR002054">
    <property type="entry name" value="DNA-dir_DNA_pol_X"/>
</dbReference>
<dbReference type="KEGG" id="svp:Pan189_15960"/>
<dbReference type="AlphaFoldDB" id="A0A517R062"/>
<feature type="domain" description="Polymerase/histidinol phosphatase N-terminal" evidence="23">
    <location>
        <begin position="358"/>
        <end position="437"/>
    </location>
</feature>
<evidence type="ECO:0000256" key="20">
    <source>
        <dbReference type="ARBA" id="ARBA00045548"/>
    </source>
</evidence>
<dbReference type="Gene3D" id="3.20.20.140">
    <property type="entry name" value="Metal-dependent hydrolases"/>
    <property type="match status" value="1"/>
</dbReference>
<dbReference type="InterPro" id="IPR029398">
    <property type="entry name" value="PolB_thumb"/>
</dbReference>
<evidence type="ECO:0000259" key="24">
    <source>
        <dbReference type="SMART" id="SM00483"/>
    </source>
</evidence>
<dbReference type="CDD" id="cd07436">
    <property type="entry name" value="PHP_PolX"/>
    <property type="match status" value="1"/>
</dbReference>
<dbReference type="Proteomes" id="UP000317318">
    <property type="component" value="Chromosome"/>
</dbReference>
<keyword evidence="25" id="KW-0540">Nuclease</keyword>
<evidence type="ECO:0000256" key="19">
    <source>
        <dbReference type="ARBA" id="ARBA00044678"/>
    </source>
</evidence>
<evidence type="ECO:0000256" key="11">
    <source>
        <dbReference type="ARBA" id="ARBA00022763"/>
    </source>
</evidence>
<evidence type="ECO:0000256" key="1">
    <source>
        <dbReference type="ARBA" id="ARBA00001946"/>
    </source>
</evidence>
<dbReference type="GO" id="GO:0042578">
    <property type="term" value="F:phosphoric ester hydrolase activity"/>
    <property type="evidence" value="ECO:0007669"/>
    <property type="project" value="TreeGrafter"/>
</dbReference>
<name>A0A517R062_9PLAN</name>
<keyword evidence="14" id="KW-0915">Sodium</keyword>
<evidence type="ECO:0000313" key="25">
    <source>
        <dbReference type="EMBL" id="QDT37223.1"/>
    </source>
</evidence>
<evidence type="ECO:0000256" key="16">
    <source>
        <dbReference type="ARBA" id="ARBA00035717"/>
    </source>
</evidence>
<dbReference type="InterPro" id="IPR003141">
    <property type="entry name" value="Pol/His_phosphatase_N"/>
</dbReference>
<protein>
    <recommendedName>
        <fullName evidence="5">DNA polymerase beta</fullName>
        <ecNumber evidence="3">2.7.7.7</ecNumber>
        <ecNumber evidence="4">4.2.99.18</ecNumber>
    </recommendedName>
    <alternativeName>
        <fullName evidence="16">5'-deoxyribose-phosphate lyase</fullName>
    </alternativeName>
    <alternativeName>
        <fullName evidence="17">AP lyase</fullName>
    </alternativeName>
</protein>
<dbReference type="SMART" id="SM00481">
    <property type="entry name" value="POLIIIAc"/>
    <property type="match status" value="1"/>
</dbReference>
<dbReference type="SMART" id="SM00483">
    <property type="entry name" value="POLXc"/>
    <property type="match status" value="1"/>
</dbReference>
<dbReference type="GO" id="GO:0140078">
    <property type="term" value="F:class I DNA-(apurinic or apyrimidinic site) endonuclease activity"/>
    <property type="evidence" value="ECO:0007669"/>
    <property type="project" value="UniProtKB-EC"/>
</dbReference>
<dbReference type="SMART" id="SM00278">
    <property type="entry name" value="HhH1"/>
    <property type="match status" value="3"/>
</dbReference>
<comment type="subcellular location">
    <subcellularLocation>
        <location evidence="2">Cytoplasm</location>
    </subcellularLocation>
</comment>
<dbReference type="PRINTS" id="PR00870">
    <property type="entry name" value="DNAPOLXBETA"/>
</dbReference>
<keyword evidence="25" id="KW-0378">Hydrolase</keyword>
<dbReference type="InterPro" id="IPR028207">
    <property type="entry name" value="DNA_pol_B_palm_palm"/>
</dbReference>
<evidence type="ECO:0000259" key="22">
    <source>
        <dbReference type="SMART" id="SM00278"/>
    </source>
</evidence>
<evidence type="ECO:0000256" key="15">
    <source>
        <dbReference type="ARBA" id="ARBA00023204"/>
    </source>
</evidence>
<dbReference type="PIRSF" id="PIRSF005047">
    <property type="entry name" value="UCP005047_YshC"/>
    <property type="match status" value="1"/>
</dbReference>
<evidence type="ECO:0000256" key="8">
    <source>
        <dbReference type="ARBA" id="ARBA00022679"/>
    </source>
</evidence>
<dbReference type="InterPro" id="IPR047967">
    <property type="entry name" value="PolX_PHP"/>
</dbReference>
<organism evidence="25 26">
    <name type="scientific">Stratiformator vulcanicus</name>
    <dbReference type="NCBI Taxonomy" id="2527980"/>
    <lineage>
        <taxon>Bacteria</taxon>
        <taxon>Pseudomonadati</taxon>
        <taxon>Planctomycetota</taxon>
        <taxon>Planctomycetia</taxon>
        <taxon>Planctomycetales</taxon>
        <taxon>Planctomycetaceae</taxon>
        <taxon>Stratiformator</taxon>
    </lineage>
</organism>
<dbReference type="InterPro" id="IPR050243">
    <property type="entry name" value="PHP_phosphatase"/>
</dbReference>
<feature type="domain" description="DNA-directed DNA polymerase X" evidence="24">
    <location>
        <begin position="23"/>
        <end position="334"/>
    </location>
</feature>
<dbReference type="GO" id="GO:0003887">
    <property type="term" value="F:DNA-directed DNA polymerase activity"/>
    <property type="evidence" value="ECO:0007669"/>
    <property type="project" value="UniProtKB-KW"/>
</dbReference>
<keyword evidence="15" id="KW-0234">DNA repair</keyword>
<sequence>MMWLMPEIVPARVSPYRSRRSAVQNPTIAEKLNDVADLLELEGANSFRVRAYRNAARTIESLTQSLSDMVERGEDLEELPNIGKDLAEKLTALVNEGELKQLQELKQRVPPGVLDVLRIDGLGPKKAATLWKELGVTDLDQLQAAAESGDVASLKGFGKKTAEKILANIDRVSDRRFLRVDARNMLEPILETLRAADGIDQVSPAGSYRRRRETVGDLDVLVTAKESKVAMDTLADHEIVVETLSRGDTKMRVRLENDLELDLRVVPEQSYGAAMHYFTGSKAHNVRVRRRGQERDLKINEYGVFRGDERIAGATEEEVFEAVDLRWIPPELREDRGEFEAAEAGELPDLIELSDIRGDLHMHTTASDGKNSIREMAEAAKQRGLDYIAITDHSKRVSMANGLDAKRLRKHWKEIDEINADLDGIEVLKGIECDILEDATLDLDDEVLSEGDWVIAVLHYGLKQPSKQIMKRLLAAIENPHVHAIGHPTGRILEKRPEAEIDFGEFFAAAKEHGVLLEINAGPERLDLDDVRAKAACEHGIPLVINTDAHSTRGLANMQLGVDQARRSWLTKSDVANTRTLKQFQKLLRKS</sequence>
<dbReference type="InterPro" id="IPR043519">
    <property type="entry name" value="NT_sf"/>
</dbReference>
<dbReference type="PANTHER" id="PTHR36928">
    <property type="entry name" value="PHOSPHATASE YCDX-RELATED"/>
    <property type="match status" value="1"/>
</dbReference>
<evidence type="ECO:0000256" key="5">
    <source>
        <dbReference type="ARBA" id="ARBA00020020"/>
    </source>
</evidence>
<feature type="domain" description="Helix-hairpin-helix DNA-binding motif class 1" evidence="22">
    <location>
        <begin position="149"/>
        <end position="168"/>
    </location>
</feature>
<dbReference type="SUPFAM" id="SSF47802">
    <property type="entry name" value="DNA polymerase beta, N-terminal domain-like"/>
    <property type="match status" value="1"/>
</dbReference>
<evidence type="ECO:0000256" key="6">
    <source>
        <dbReference type="ARBA" id="ARBA00022481"/>
    </source>
</evidence>
<comment type="catalytic activity">
    <reaction evidence="19">
        <text>a 5'-end 2'-deoxyribose-2'-deoxyribonucleotide-DNA = (2E,4S)-4-hydroxypenten-2-al-5-phosphate + a 5'-end 5'-phospho-2'-deoxyribonucleoside-DNA + H(+)</text>
        <dbReference type="Rhea" id="RHEA:76255"/>
        <dbReference type="Rhea" id="RHEA-COMP:13180"/>
        <dbReference type="Rhea" id="RHEA-COMP:18657"/>
        <dbReference type="ChEBI" id="CHEBI:15378"/>
        <dbReference type="ChEBI" id="CHEBI:136412"/>
        <dbReference type="ChEBI" id="CHEBI:195194"/>
        <dbReference type="ChEBI" id="CHEBI:195195"/>
    </reaction>
</comment>
<dbReference type="InterPro" id="IPR010996">
    <property type="entry name" value="HHH_MUS81"/>
</dbReference>
<evidence type="ECO:0000259" key="23">
    <source>
        <dbReference type="SMART" id="SM00481"/>
    </source>
</evidence>
<comment type="function">
    <text evidence="20">Repair polymerase that plays a key role in base-excision repair. During this process, the damaged base is excised by specific DNA glycosylases, the DNA backbone is nicked at the abasic site by an apurinic/apyrimidic (AP) endonuclease, and POLB removes 5'-deoxyribose-phosphate from the preincised AP site acting as a 5'-deoxyribose-phosphate lyase (5'-dRP lyase); through its DNA polymerase activity, it adds one nucleotide to the 3' end of the arising single-nucleotide gap. Conducts 'gap-filling' DNA synthesis in a stepwise distributive fashion rather than in a processive fashion as for other DNA polymerases. It is also able to cleave sugar-phosphate bonds 3' to an intact AP site, acting as an AP lyase.</text>
</comment>
<evidence type="ECO:0000256" key="7">
    <source>
        <dbReference type="ARBA" id="ARBA00022634"/>
    </source>
</evidence>
<evidence type="ECO:0000256" key="10">
    <source>
        <dbReference type="ARBA" id="ARBA00022705"/>
    </source>
</evidence>
<dbReference type="GO" id="GO:0005829">
    <property type="term" value="C:cytosol"/>
    <property type="evidence" value="ECO:0007669"/>
    <property type="project" value="TreeGrafter"/>
</dbReference>
<dbReference type="Pfam" id="PF14791">
    <property type="entry name" value="DNA_pol_B_thumb"/>
    <property type="match status" value="1"/>
</dbReference>
<evidence type="ECO:0000256" key="12">
    <source>
        <dbReference type="ARBA" id="ARBA00022843"/>
    </source>
</evidence>
<dbReference type="EC" id="2.7.7.7" evidence="3"/>
<dbReference type="Pfam" id="PF14716">
    <property type="entry name" value="HHH_8"/>
    <property type="match status" value="1"/>
</dbReference>
<keyword evidence="7" id="KW-0237">DNA synthesis</keyword>
<dbReference type="EMBL" id="CP036268">
    <property type="protein sequence ID" value="QDT37223.1"/>
    <property type="molecule type" value="Genomic_DNA"/>
</dbReference>
<dbReference type="InterPro" id="IPR027421">
    <property type="entry name" value="DNA_pol_lamdba_lyase_dom_sf"/>
</dbReference>
<evidence type="ECO:0000256" key="4">
    <source>
        <dbReference type="ARBA" id="ARBA00012720"/>
    </source>
</evidence>
<comment type="catalytic activity">
    <reaction evidence="21">
        <text>DNA(n) + a 2'-deoxyribonucleoside 5'-triphosphate = DNA(n+1) + diphosphate</text>
        <dbReference type="Rhea" id="RHEA:22508"/>
        <dbReference type="Rhea" id="RHEA-COMP:17339"/>
        <dbReference type="Rhea" id="RHEA-COMP:17340"/>
        <dbReference type="ChEBI" id="CHEBI:33019"/>
        <dbReference type="ChEBI" id="CHEBI:61560"/>
        <dbReference type="ChEBI" id="CHEBI:173112"/>
        <dbReference type="EC" id="2.7.7.7"/>
    </reaction>
</comment>
<evidence type="ECO:0000256" key="2">
    <source>
        <dbReference type="ARBA" id="ARBA00004496"/>
    </source>
</evidence>
<comment type="catalytic activity">
    <reaction evidence="18">
        <text>2'-deoxyribonucleotide-(2'-deoxyribose 5'-phosphate)-2'-deoxyribonucleotide-DNA = a 3'-end 2'-deoxyribonucleotide-(2,3-dehydro-2,3-deoxyribose 5'-phosphate)-DNA + a 5'-end 5'-phospho-2'-deoxyribonucleoside-DNA + H(+)</text>
        <dbReference type="Rhea" id="RHEA:66592"/>
        <dbReference type="Rhea" id="RHEA-COMP:13180"/>
        <dbReference type="Rhea" id="RHEA-COMP:16897"/>
        <dbReference type="Rhea" id="RHEA-COMP:17067"/>
        <dbReference type="ChEBI" id="CHEBI:15378"/>
        <dbReference type="ChEBI" id="CHEBI:136412"/>
        <dbReference type="ChEBI" id="CHEBI:157695"/>
        <dbReference type="ChEBI" id="CHEBI:167181"/>
        <dbReference type="EC" id="4.2.99.18"/>
    </reaction>
</comment>
<keyword evidence="12" id="KW-0832">Ubl conjugation</keyword>
<keyword evidence="6" id="KW-0488">Methylation</keyword>
<dbReference type="Pfam" id="PF14792">
    <property type="entry name" value="DNA_pol_B_palm"/>
    <property type="match status" value="1"/>
</dbReference>
<dbReference type="SUPFAM" id="SSF47781">
    <property type="entry name" value="RuvA domain 2-like"/>
    <property type="match status" value="1"/>
</dbReference>
<dbReference type="InterPro" id="IPR004013">
    <property type="entry name" value="PHP_dom"/>
</dbReference>
<dbReference type="InterPro" id="IPR016195">
    <property type="entry name" value="Pol/histidinol_Pase-like"/>
</dbReference>
<dbReference type="Pfam" id="PF02811">
    <property type="entry name" value="PHP"/>
    <property type="match status" value="1"/>
</dbReference>
<dbReference type="SUPFAM" id="SSF81301">
    <property type="entry name" value="Nucleotidyltransferase"/>
    <property type="match status" value="1"/>
</dbReference>
<feature type="domain" description="Helix-hairpin-helix DNA-binding motif class 1" evidence="22">
    <location>
        <begin position="114"/>
        <end position="133"/>
    </location>
</feature>
<dbReference type="Pfam" id="PF14520">
    <property type="entry name" value="HHH_5"/>
    <property type="match status" value="1"/>
</dbReference>
<dbReference type="NCBIfam" id="NF006375">
    <property type="entry name" value="PRK08609.1"/>
    <property type="match status" value="1"/>
</dbReference>
<dbReference type="InterPro" id="IPR003583">
    <property type="entry name" value="Hlx-hairpin-Hlx_DNA-bd_motif"/>
</dbReference>
<dbReference type="InterPro" id="IPR002008">
    <property type="entry name" value="DNA_pol_X_beta-like"/>
</dbReference>